<dbReference type="OMA" id="ASDIIWI"/>
<accession>R0MJG2</accession>
<dbReference type="InterPro" id="IPR003337">
    <property type="entry name" value="Trehalose_PPase"/>
</dbReference>
<evidence type="ECO:0000313" key="3">
    <source>
        <dbReference type="Proteomes" id="UP000016927"/>
    </source>
</evidence>
<dbReference type="SUPFAM" id="SSF56784">
    <property type="entry name" value="HAD-like"/>
    <property type="match status" value="1"/>
</dbReference>
<dbReference type="PANTHER" id="PTHR10788:SF106">
    <property type="entry name" value="BCDNA.GH08860"/>
    <property type="match status" value="1"/>
</dbReference>
<protein>
    <submittedName>
        <fullName evidence="2">Trehalose-phosphatase</fullName>
    </submittedName>
</protein>
<dbReference type="Gene3D" id="3.40.50.1000">
    <property type="entry name" value="HAD superfamily/HAD-like"/>
    <property type="match status" value="2"/>
</dbReference>
<dbReference type="Gene3D" id="3.40.50.2000">
    <property type="entry name" value="Glycogen Phosphorylase B"/>
    <property type="match status" value="1"/>
</dbReference>
<reference evidence="2 3" key="1">
    <citation type="journal article" date="2013" name="BMC Genomics">
        <title>Comparative genomics of parasitic silkworm microsporidia reveal an association between genome expansion and host adaptation.</title>
        <authorList>
            <person name="Pan G."/>
            <person name="Xu J."/>
            <person name="Li T."/>
            <person name="Xia Q."/>
            <person name="Liu S.L."/>
            <person name="Zhang G."/>
            <person name="Li S."/>
            <person name="Li C."/>
            <person name="Liu H."/>
            <person name="Yang L."/>
            <person name="Liu T."/>
            <person name="Zhang X."/>
            <person name="Wu Z."/>
            <person name="Fan W."/>
            <person name="Dang X."/>
            <person name="Xiang H."/>
            <person name="Tao M."/>
            <person name="Li Y."/>
            <person name="Hu J."/>
            <person name="Li Z."/>
            <person name="Lin L."/>
            <person name="Luo J."/>
            <person name="Geng L."/>
            <person name="Wang L."/>
            <person name="Long M."/>
            <person name="Wan Y."/>
            <person name="He N."/>
            <person name="Zhang Z."/>
            <person name="Lu C."/>
            <person name="Keeling P.J."/>
            <person name="Wang J."/>
            <person name="Xiang Z."/>
            <person name="Zhou Z."/>
        </authorList>
    </citation>
    <scope>NUCLEOTIDE SEQUENCE [LARGE SCALE GENOMIC DNA]</scope>
    <source>
        <strain evidence="3">CQ1 / CVCC 102059</strain>
    </source>
</reference>
<dbReference type="InterPro" id="IPR001830">
    <property type="entry name" value="Glyco_trans_20"/>
</dbReference>
<dbReference type="PANTHER" id="PTHR10788">
    <property type="entry name" value="TREHALOSE-6-PHOSPHATE SYNTHASE"/>
    <property type="match status" value="1"/>
</dbReference>
<dbReference type="STRING" id="578461.R0MJG2"/>
<dbReference type="OrthoDB" id="755951at2759"/>
<name>R0MJG2_NOSB1</name>
<dbReference type="SUPFAM" id="SSF53756">
    <property type="entry name" value="UDP-Glycosyltransferase/glycogen phosphorylase"/>
    <property type="match status" value="1"/>
</dbReference>
<dbReference type="Proteomes" id="UP000016927">
    <property type="component" value="Unassembled WGS sequence"/>
</dbReference>
<dbReference type="GO" id="GO:0003825">
    <property type="term" value="F:alpha,alpha-trehalose-phosphate synthase (UDP-forming) activity"/>
    <property type="evidence" value="ECO:0007669"/>
    <property type="project" value="TreeGrafter"/>
</dbReference>
<dbReference type="InterPro" id="IPR036412">
    <property type="entry name" value="HAD-like_sf"/>
</dbReference>
<dbReference type="VEuPathDB" id="MicrosporidiaDB:NBO_29g0027"/>
<evidence type="ECO:0000256" key="1">
    <source>
        <dbReference type="ARBA" id="ARBA00005409"/>
    </source>
</evidence>
<dbReference type="SMR" id="R0MJG2"/>
<feature type="non-terminal residue" evidence="2">
    <location>
        <position position="682"/>
    </location>
</feature>
<dbReference type="AlphaFoldDB" id="R0MJG2"/>
<sequence>MLGDGFKKEDNDKKASKILVEFEEPTDKLHIYSKPKYMVKDFSEEPDTYYIGIFNTDDSVLDEDYEDIKEFCAGKNIIPIFGNKPALGKVIKDTLEGFTFRQVFSGDQLEMWKEYVEFNQKIGEKLKENNCEASDIIWIQDHNCFLVPEFIDNKNIVVSFNLPFTSLAVGIPYYRCIMKNLVRCKAISFYDSCSKTTFDEFVAPFTFETKKSPITTIHSTGTNVDLLDEIIVSQEYKSCDLFDNVENLLVLPYNSTDHLLSIEAYLSKYDMPINVLLLNIGESDLETQVGVQRLSTSLANTHRVNISSFLPRDDIELCKVISNSLIGFIKSLKGYFYYFNKHFIGDSTCDYEFVADQIAAIIKNPDDVPKKYIEPGKAKRSLTTPSCIRERMLSFALPQTLIDYDQSETINLSPSSSTSTLSDKSDNMFPAKLMDIKEVVGFLNDEASTSTNKSFLNRSRIIQVTSVDPRNEMGLKPIETLIQKAQNANKIVLLLDYDGTLTPIVLNPDDAVPSDRLLEILEKLNQKKKIKVRSKGEWNQIGEVSSDTELPFKLAQFYFERTPGSHLEKKSNGFVFHYRNCPLDIGEKQAMSLYEQLKRIDPKKARLGKMIVEFRSGGKDEVLKYVKGDLIIAAGDDTTDEDMFKHKDVFSIKVGLGKSKAQYYVEDVDEMIHFLDLLSKSV</sequence>
<organism evidence="2 3">
    <name type="scientific">Nosema bombycis (strain CQ1 / CVCC 102059)</name>
    <name type="common">Microsporidian parasite</name>
    <name type="synonym">Pebrine of silkworm</name>
    <dbReference type="NCBI Taxonomy" id="578461"/>
    <lineage>
        <taxon>Eukaryota</taxon>
        <taxon>Fungi</taxon>
        <taxon>Fungi incertae sedis</taxon>
        <taxon>Microsporidia</taxon>
        <taxon>Nosematidae</taxon>
        <taxon>Nosema</taxon>
    </lineage>
</organism>
<dbReference type="HOGENOM" id="CLU_002351_3_3_1"/>
<comment type="similarity">
    <text evidence="1">In the N-terminal section; belongs to the glycosyltransferase 20 family.</text>
</comment>
<proteinExistence type="inferred from homology"/>
<dbReference type="EMBL" id="KB908937">
    <property type="protein sequence ID" value="EOB14345.1"/>
    <property type="molecule type" value="Genomic_DNA"/>
</dbReference>
<keyword evidence="3" id="KW-1185">Reference proteome</keyword>
<evidence type="ECO:0000313" key="2">
    <source>
        <dbReference type="EMBL" id="EOB14345.1"/>
    </source>
</evidence>
<dbReference type="Pfam" id="PF02358">
    <property type="entry name" value="Trehalose_PPase"/>
    <property type="match status" value="2"/>
</dbReference>
<gene>
    <name evidence="2" type="primary">TPP</name>
    <name evidence="2" type="ORF">NBO_29g0027</name>
</gene>
<dbReference type="GO" id="GO:0005992">
    <property type="term" value="P:trehalose biosynthetic process"/>
    <property type="evidence" value="ECO:0007669"/>
    <property type="project" value="InterPro"/>
</dbReference>
<dbReference type="InterPro" id="IPR023214">
    <property type="entry name" value="HAD_sf"/>
</dbReference>